<dbReference type="EMBL" id="OU015566">
    <property type="protein sequence ID" value="CAG5104700.1"/>
    <property type="molecule type" value="Genomic_DNA"/>
</dbReference>
<sequence length="129" mass="14889">MNPVEAEARENCWPVQAEISGYRTDLWPTRYFVRATPVEGGLRIDEKLPAWYNRLEEGVEFTAFVSDQTFNLNNPEEKAYFESLEKKFKRKTGVIWLTDCLDRKKAGYEPEGKTKGLFVARAFTACPTI</sequence>
<accession>A0ABN7SX78</accession>
<evidence type="ECO:0000313" key="2">
    <source>
        <dbReference type="Proteomes" id="UP001158576"/>
    </source>
</evidence>
<evidence type="ECO:0000313" key="1">
    <source>
        <dbReference type="EMBL" id="CAG5104700.1"/>
    </source>
</evidence>
<reference evidence="1 2" key="1">
    <citation type="submission" date="2021-04" db="EMBL/GenBank/DDBJ databases">
        <authorList>
            <person name="Bliznina A."/>
        </authorList>
    </citation>
    <scope>NUCLEOTIDE SEQUENCE [LARGE SCALE GENOMIC DNA]</scope>
</reference>
<name>A0ABN7SX78_OIKDI</name>
<gene>
    <name evidence="1" type="ORF">OKIOD_LOCUS10228</name>
</gene>
<proteinExistence type="predicted"/>
<protein>
    <submittedName>
        <fullName evidence="1">Oidioi.mRNA.OKI2018_I69.chr1.g1463.t1.cds</fullName>
    </submittedName>
</protein>
<dbReference type="Proteomes" id="UP001158576">
    <property type="component" value="Chromosome 1"/>
</dbReference>
<organism evidence="1 2">
    <name type="scientific">Oikopleura dioica</name>
    <name type="common">Tunicate</name>
    <dbReference type="NCBI Taxonomy" id="34765"/>
    <lineage>
        <taxon>Eukaryota</taxon>
        <taxon>Metazoa</taxon>
        <taxon>Chordata</taxon>
        <taxon>Tunicata</taxon>
        <taxon>Appendicularia</taxon>
        <taxon>Copelata</taxon>
        <taxon>Oikopleuridae</taxon>
        <taxon>Oikopleura</taxon>
    </lineage>
</organism>
<keyword evidence="2" id="KW-1185">Reference proteome</keyword>